<keyword evidence="3" id="KW-1185">Reference proteome</keyword>
<dbReference type="Proteomes" id="UP001249851">
    <property type="component" value="Unassembled WGS sequence"/>
</dbReference>
<gene>
    <name evidence="2" type="ORF">P5673_030200</name>
</gene>
<sequence length="63" mass="6575">MNNSTKPSSPPPRVTNSSSLGISTPEHRVGKVNDNGLLLSKCAEHGLCITNTVLPVPAGRLPL</sequence>
<reference evidence="2" key="2">
    <citation type="journal article" date="2023" name="Science">
        <title>Genomic signatures of disease resistance in endangered staghorn corals.</title>
        <authorList>
            <person name="Vollmer S.V."/>
            <person name="Selwyn J.D."/>
            <person name="Despard B.A."/>
            <person name="Roesel C.L."/>
        </authorList>
    </citation>
    <scope>NUCLEOTIDE SEQUENCE</scope>
    <source>
        <strain evidence="2">K2</strain>
    </source>
</reference>
<evidence type="ECO:0000256" key="1">
    <source>
        <dbReference type="SAM" id="MobiDB-lite"/>
    </source>
</evidence>
<proteinExistence type="predicted"/>
<feature type="region of interest" description="Disordered" evidence="1">
    <location>
        <begin position="1"/>
        <end position="29"/>
    </location>
</feature>
<organism evidence="2 3">
    <name type="scientific">Acropora cervicornis</name>
    <name type="common">Staghorn coral</name>
    <dbReference type="NCBI Taxonomy" id="6130"/>
    <lineage>
        <taxon>Eukaryota</taxon>
        <taxon>Metazoa</taxon>
        <taxon>Cnidaria</taxon>
        <taxon>Anthozoa</taxon>
        <taxon>Hexacorallia</taxon>
        <taxon>Scleractinia</taxon>
        <taxon>Astrocoeniina</taxon>
        <taxon>Acroporidae</taxon>
        <taxon>Acropora</taxon>
    </lineage>
</organism>
<name>A0AAD9PUM1_ACRCE</name>
<evidence type="ECO:0000313" key="2">
    <source>
        <dbReference type="EMBL" id="KAK2549375.1"/>
    </source>
</evidence>
<evidence type="ECO:0000313" key="3">
    <source>
        <dbReference type="Proteomes" id="UP001249851"/>
    </source>
</evidence>
<comment type="caution">
    <text evidence="2">The sequence shown here is derived from an EMBL/GenBank/DDBJ whole genome shotgun (WGS) entry which is preliminary data.</text>
</comment>
<reference evidence="2" key="1">
    <citation type="journal article" date="2023" name="G3 (Bethesda)">
        <title>Whole genome assembly and annotation of the endangered Caribbean coral Acropora cervicornis.</title>
        <authorList>
            <person name="Selwyn J.D."/>
            <person name="Vollmer S.V."/>
        </authorList>
    </citation>
    <scope>NUCLEOTIDE SEQUENCE</scope>
    <source>
        <strain evidence="2">K2</strain>
    </source>
</reference>
<protein>
    <submittedName>
        <fullName evidence="2">Uncharacterized protein</fullName>
    </submittedName>
</protein>
<dbReference type="AlphaFoldDB" id="A0AAD9PUM1"/>
<accession>A0AAD9PUM1</accession>
<dbReference type="EMBL" id="JARQWQ010000127">
    <property type="protein sequence ID" value="KAK2549375.1"/>
    <property type="molecule type" value="Genomic_DNA"/>
</dbReference>